<dbReference type="Gene3D" id="3.30.1150.10">
    <property type="match status" value="1"/>
</dbReference>
<feature type="domain" description="TonB C-terminal" evidence="2">
    <location>
        <begin position="45"/>
        <end position="118"/>
    </location>
</feature>
<dbReference type="RefSeq" id="WP_111456070.1">
    <property type="nucleotide sequence ID" value="NZ_QFYP01000001.1"/>
</dbReference>
<accession>A0A328AW08</accession>
<dbReference type="InterPro" id="IPR037682">
    <property type="entry name" value="TonB_C"/>
</dbReference>
<protein>
    <recommendedName>
        <fullName evidence="2">TonB C-terminal domain-containing protein</fullName>
    </recommendedName>
</protein>
<evidence type="ECO:0000256" key="1">
    <source>
        <dbReference type="SAM" id="SignalP"/>
    </source>
</evidence>
<evidence type="ECO:0000313" key="4">
    <source>
        <dbReference type="Proteomes" id="UP000249842"/>
    </source>
</evidence>
<feature type="signal peptide" evidence="1">
    <location>
        <begin position="1"/>
        <end position="25"/>
    </location>
</feature>
<feature type="chain" id="PRO_5016357476" description="TonB C-terminal domain-containing protein" evidence="1">
    <location>
        <begin position="26"/>
        <end position="351"/>
    </location>
</feature>
<dbReference type="SUPFAM" id="SSF74653">
    <property type="entry name" value="TolA/TonB C-terminal domain"/>
    <property type="match status" value="1"/>
</dbReference>
<dbReference type="EMBL" id="QFYP01000001">
    <property type="protein sequence ID" value="RAK58777.1"/>
    <property type="molecule type" value="Genomic_DNA"/>
</dbReference>
<dbReference type="Pfam" id="PF03544">
    <property type="entry name" value="TonB_C"/>
    <property type="match status" value="1"/>
</dbReference>
<dbReference type="GO" id="GO:0055085">
    <property type="term" value="P:transmembrane transport"/>
    <property type="evidence" value="ECO:0007669"/>
    <property type="project" value="InterPro"/>
</dbReference>
<dbReference type="AlphaFoldDB" id="A0A328AW08"/>
<keyword evidence="1" id="KW-0732">Signal</keyword>
<organism evidence="3 4">
    <name type="scientific">Phenylobacterium hankyongense</name>
    <dbReference type="NCBI Taxonomy" id="1813876"/>
    <lineage>
        <taxon>Bacteria</taxon>
        <taxon>Pseudomonadati</taxon>
        <taxon>Pseudomonadota</taxon>
        <taxon>Alphaproteobacteria</taxon>
        <taxon>Caulobacterales</taxon>
        <taxon>Caulobacteraceae</taxon>
        <taxon>Phenylobacterium</taxon>
    </lineage>
</organism>
<comment type="caution">
    <text evidence="3">The sequence shown here is derived from an EMBL/GenBank/DDBJ whole genome shotgun (WGS) entry which is preliminary data.</text>
</comment>
<evidence type="ECO:0000313" key="3">
    <source>
        <dbReference type="EMBL" id="RAK58777.1"/>
    </source>
</evidence>
<dbReference type="Proteomes" id="UP000249842">
    <property type="component" value="Unassembled WGS sequence"/>
</dbReference>
<sequence length="351" mass="36819">MRLRAISLLAPLILALAFAPASAFAADTPPTWLRKPRTDDLLSVWPRGALSRGVGGKAVLVCTVTVEGALRDCGVASETPPGEGFGTAAIAVTVQFVMRPAMKDGKPVETRASFTIDFPEPALPIASHIKGDRDAARYSPEVTLLPWAEAPSFADVLAAYPEKARAEKVGGKASFDCTVLKTGRLYGCDLLGDDPRGYGFGKAAHSLMSKFLSPQAGPPDRPLTGQHVHVPVTFSVDALNNPKPVIGRPHWTALPAPEDLAAVYPAAASKAGILKARVVLLCGVGAGGGLADCRWESEDPAGYGIGQATIDLVKTFRLSIWSAEGLPIIGGTVRVPIRYDMSEAPRPAAAP</sequence>
<reference evidence="4" key="1">
    <citation type="submission" date="2018-05" db="EMBL/GenBank/DDBJ databases">
        <authorList>
            <person name="Li X."/>
        </authorList>
    </citation>
    <scope>NUCLEOTIDE SEQUENCE [LARGE SCALE GENOMIC DNA]</scope>
    <source>
        <strain evidence="4">HKS-05</strain>
    </source>
</reference>
<proteinExistence type="predicted"/>
<dbReference type="OrthoDB" id="7201913at2"/>
<evidence type="ECO:0000259" key="2">
    <source>
        <dbReference type="Pfam" id="PF03544"/>
    </source>
</evidence>
<name>A0A328AW08_9CAUL</name>
<gene>
    <name evidence="3" type="ORF">DJ021_02650</name>
</gene>
<keyword evidence="4" id="KW-1185">Reference proteome</keyword>